<organism evidence="3 4">
    <name type="scientific">Nocardioides albertanoniae</name>
    <dbReference type="NCBI Taxonomy" id="1175486"/>
    <lineage>
        <taxon>Bacteria</taxon>
        <taxon>Bacillati</taxon>
        <taxon>Actinomycetota</taxon>
        <taxon>Actinomycetes</taxon>
        <taxon>Propionibacteriales</taxon>
        <taxon>Nocardioidaceae</taxon>
        <taxon>Nocardioides</taxon>
    </lineage>
</organism>
<evidence type="ECO:0000313" key="3">
    <source>
        <dbReference type="EMBL" id="TQL68864.1"/>
    </source>
</evidence>
<feature type="transmembrane region" description="Helical" evidence="2">
    <location>
        <begin position="168"/>
        <end position="187"/>
    </location>
</feature>
<dbReference type="OrthoDB" id="5181663at2"/>
<keyword evidence="2" id="KW-0812">Transmembrane</keyword>
<gene>
    <name evidence="3" type="ORF">FB381_2763</name>
</gene>
<dbReference type="AlphaFoldDB" id="A0A543A8D3"/>
<feature type="region of interest" description="Disordered" evidence="1">
    <location>
        <begin position="304"/>
        <end position="432"/>
    </location>
</feature>
<evidence type="ECO:0008006" key="5">
    <source>
        <dbReference type="Google" id="ProtNLM"/>
    </source>
</evidence>
<feature type="transmembrane region" description="Helical" evidence="2">
    <location>
        <begin position="221"/>
        <end position="241"/>
    </location>
</feature>
<evidence type="ECO:0000256" key="1">
    <source>
        <dbReference type="SAM" id="MobiDB-lite"/>
    </source>
</evidence>
<comment type="caution">
    <text evidence="3">The sequence shown here is derived from an EMBL/GenBank/DDBJ whole genome shotgun (WGS) entry which is preliminary data.</text>
</comment>
<protein>
    <recommendedName>
        <fullName evidence="5">Conjugal transfer protein TrbL</fullName>
    </recommendedName>
</protein>
<evidence type="ECO:0000256" key="2">
    <source>
        <dbReference type="SAM" id="Phobius"/>
    </source>
</evidence>
<dbReference type="EMBL" id="VFOV01000001">
    <property type="protein sequence ID" value="TQL68864.1"/>
    <property type="molecule type" value="Genomic_DNA"/>
</dbReference>
<keyword evidence="4" id="KW-1185">Reference proteome</keyword>
<feature type="transmembrane region" description="Helical" evidence="2">
    <location>
        <begin position="144"/>
        <end position="161"/>
    </location>
</feature>
<reference evidence="3 4" key="1">
    <citation type="submission" date="2019-06" db="EMBL/GenBank/DDBJ databases">
        <title>Sequencing the genomes of 1000 actinobacteria strains.</title>
        <authorList>
            <person name="Klenk H.-P."/>
        </authorList>
    </citation>
    <scope>NUCLEOTIDE SEQUENCE [LARGE SCALE GENOMIC DNA]</scope>
    <source>
        <strain evidence="3 4">DSM 25218</strain>
    </source>
</reference>
<feature type="compositionally biased region" description="Low complexity" evidence="1">
    <location>
        <begin position="351"/>
        <end position="382"/>
    </location>
</feature>
<dbReference type="Proteomes" id="UP000320209">
    <property type="component" value="Unassembled WGS sequence"/>
</dbReference>
<feature type="transmembrane region" description="Helical" evidence="2">
    <location>
        <begin position="193"/>
        <end position="209"/>
    </location>
</feature>
<feature type="transmembrane region" description="Helical" evidence="2">
    <location>
        <begin position="103"/>
        <end position="124"/>
    </location>
</feature>
<keyword evidence="2" id="KW-0472">Membrane</keyword>
<feature type="compositionally biased region" description="Polar residues" evidence="1">
    <location>
        <begin position="386"/>
        <end position="397"/>
    </location>
</feature>
<accession>A0A543A8D3</accession>
<keyword evidence="2" id="KW-1133">Transmembrane helix</keyword>
<name>A0A543A8D3_9ACTN</name>
<feature type="transmembrane region" description="Helical" evidence="2">
    <location>
        <begin position="69"/>
        <end position="91"/>
    </location>
</feature>
<evidence type="ECO:0000313" key="4">
    <source>
        <dbReference type="Proteomes" id="UP000320209"/>
    </source>
</evidence>
<proteinExistence type="predicted"/>
<feature type="transmembrane region" description="Helical" evidence="2">
    <location>
        <begin position="261"/>
        <end position="278"/>
    </location>
</feature>
<sequence length="432" mass="44281">MGLCDVPGANEVCNQATEATTSAVEGSFTWLATAMGELAKAVFEMTWKVLDDTTYVDVTSSGYTRVYNLIFGIALLIMIGFFLLQVMAAMIRREPAGLSRAALGLGKSILGSFLALALVGTALEVTDRLCIGIVHAAGTNMSELGDRIAVLVAVGTVAGVANPGAASLASVFLTSLAVGATFFIWISLLVRKALLLVAIVFAPVALAGSSWDHARAWAGRWASFVIALILSKLVVVVIFLIASTQVSAPIDADLKSLSEPLSGIVLLLVAGFAPYIAYKAISFIGFDMYHAMSAEQEAKNALNRPVPLSARSPGIQPRKVLDEGGGEESAGTPPATHSPKPGSSSTVVEGPTTEIAPMTPEAAAPETSTAVAGPAAAAVAGAELVKSSSTAGQRTGQTIGGATEEQAAAGDGAPPPRVPMPHTADPTPGDQR</sequence>